<sequence length="143" mass="16365">MNKEIKTEIIINASREKIWKVLTDFEQYPQWNPFIVRIEGKPIKGTRLKNTLQNGDKQFQFKPVVTAAEPGKYFAWLGSVLVKGIFDGHHYFELEDVGNGQVKLIHSEKFSGILSGILLKKIGADTKQNFVKFNEALKNRVES</sequence>
<dbReference type="SUPFAM" id="SSF55961">
    <property type="entry name" value="Bet v1-like"/>
    <property type="match status" value="1"/>
</dbReference>
<name>A0ABS9BI83_9BACT</name>
<accession>A0ABS9BI83</accession>
<evidence type="ECO:0000313" key="1">
    <source>
        <dbReference type="EMBL" id="MCF1715292.1"/>
    </source>
</evidence>
<dbReference type="PANTHER" id="PTHR36166:SF1">
    <property type="entry name" value="SRPBCC DOMAIN-CONTAINING PROTEIN"/>
    <property type="match status" value="1"/>
</dbReference>
<reference evidence="1 2" key="1">
    <citation type="submission" date="2022-01" db="EMBL/GenBank/DDBJ databases">
        <title>Flavihumibacter sp. nov., isolated from sediment of a river.</title>
        <authorList>
            <person name="Liu H."/>
        </authorList>
    </citation>
    <scope>NUCLEOTIDE SEQUENCE [LARGE SCALE GENOMIC DNA]</scope>
    <source>
        <strain evidence="1 2">RY-1</strain>
    </source>
</reference>
<dbReference type="Gene3D" id="3.30.530.20">
    <property type="match status" value="1"/>
</dbReference>
<dbReference type="EMBL" id="JAKEVY010000003">
    <property type="protein sequence ID" value="MCF1715292.1"/>
    <property type="molecule type" value="Genomic_DNA"/>
</dbReference>
<gene>
    <name evidence="1" type="ORF">L0U88_11700</name>
</gene>
<dbReference type="RefSeq" id="WP_234866248.1">
    <property type="nucleotide sequence ID" value="NZ_JAKEVY010000003.1"/>
</dbReference>
<protein>
    <submittedName>
        <fullName evidence="1">SRPBCC domain-containing protein</fullName>
    </submittedName>
</protein>
<comment type="caution">
    <text evidence="1">The sequence shown here is derived from an EMBL/GenBank/DDBJ whole genome shotgun (WGS) entry which is preliminary data.</text>
</comment>
<proteinExistence type="predicted"/>
<dbReference type="PANTHER" id="PTHR36166">
    <property type="entry name" value="CHROMOSOME 9, WHOLE GENOME SHOTGUN SEQUENCE"/>
    <property type="match status" value="1"/>
</dbReference>
<organism evidence="1 2">
    <name type="scientific">Flavihumibacter fluminis</name>
    <dbReference type="NCBI Taxonomy" id="2909236"/>
    <lineage>
        <taxon>Bacteria</taxon>
        <taxon>Pseudomonadati</taxon>
        <taxon>Bacteroidota</taxon>
        <taxon>Chitinophagia</taxon>
        <taxon>Chitinophagales</taxon>
        <taxon>Chitinophagaceae</taxon>
        <taxon>Flavihumibacter</taxon>
    </lineage>
</organism>
<dbReference type="Proteomes" id="UP001200145">
    <property type="component" value="Unassembled WGS sequence"/>
</dbReference>
<dbReference type="Pfam" id="PF10604">
    <property type="entry name" value="Polyketide_cyc2"/>
    <property type="match status" value="1"/>
</dbReference>
<evidence type="ECO:0000313" key="2">
    <source>
        <dbReference type="Proteomes" id="UP001200145"/>
    </source>
</evidence>
<dbReference type="CDD" id="cd07822">
    <property type="entry name" value="SRPBCC_4"/>
    <property type="match status" value="1"/>
</dbReference>
<dbReference type="InterPro" id="IPR019587">
    <property type="entry name" value="Polyketide_cyclase/dehydratase"/>
</dbReference>
<dbReference type="InterPro" id="IPR023393">
    <property type="entry name" value="START-like_dom_sf"/>
</dbReference>
<keyword evidence="2" id="KW-1185">Reference proteome</keyword>